<dbReference type="EMBL" id="JBGBZN010000002">
    <property type="protein sequence ID" value="MEY9470272.1"/>
    <property type="molecule type" value="Genomic_DNA"/>
</dbReference>
<protein>
    <recommendedName>
        <fullName evidence="1">DUF6998 domain-containing protein</fullName>
    </recommendedName>
</protein>
<gene>
    <name evidence="2" type="ORF">ABH992_002671</name>
</gene>
<sequence length="172" mass="19394">MSYPRDIEFRLPPEVRPLTDARIAVREYYRRKGLNLEFSFDGNLVGDLGEACAVEEYGMKLVNARSAAGFDGHTPDGKQTVQVKTKGRSTKTIAFSYSEVHADHLLVFELDFDRGTGRAVYNGPERYVREFLPKDPWKGQKQVRLSQLRQAAARVRDDERLPMVGSAAPMTG</sequence>
<dbReference type="Pfam" id="PF22522">
    <property type="entry name" value="DUF6998"/>
    <property type="match status" value="1"/>
</dbReference>
<dbReference type="Proteomes" id="UP001565474">
    <property type="component" value="Unassembled WGS sequence"/>
</dbReference>
<keyword evidence="3" id="KW-1185">Reference proteome</keyword>
<dbReference type="RefSeq" id="WP_157785151.1">
    <property type="nucleotide sequence ID" value="NZ_JBGBYD010000002.1"/>
</dbReference>
<accession>A0ABV4GGY9</accession>
<comment type="caution">
    <text evidence="2">The sequence shown here is derived from an EMBL/GenBank/DDBJ whole genome shotgun (WGS) entry which is preliminary data.</text>
</comment>
<name>A0ABV4GGY9_9BRAD</name>
<evidence type="ECO:0000313" key="2">
    <source>
        <dbReference type="EMBL" id="MEY9470272.1"/>
    </source>
</evidence>
<reference evidence="2 3" key="1">
    <citation type="submission" date="2024-07" db="EMBL/GenBank/DDBJ databases">
        <title>Genomic Encyclopedia of Type Strains, Phase V (KMG-V): Genome sequencing to study the core and pangenomes of soil and plant-associated prokaryotes.</title>
        <authorList>
            <person name="Whitman W."/>
        </authorList>
    </citation>
    <scope>NUCLEOTIDE SEQUENCE [LARGE SCALE GENOMIC DNA]</scope>
    <source>
        <strain evidence="2 3">USDA 222</strain>
    </source>
</reference>
<proteinExistence type="predicted"/>
<feature type="domain" description="DUF6998" evidence="1">
    <location>
        <begin position="34"/>
        <end position="161"/>
    </location>
</feature>
<evidence type="ECO:0000313" key="3">
    <source>
        <dbReference type="Proteomes" id="UP001565474"/>
    </source>
</evidence>
<organism evidence="2 3">
    <name type="scientific">Bradyrhizobium yuanmingense</name>
    <dbReference type="NCBI Taxonomy" id="108015"/>
    <lineage>
        <taxon>Bacteria</taxon>
        <taxon>Pseudomonadati</taxon>
        <taxon>Pseudomonadota</taxon>
        <taxon>Alphaproteobacteria</taxon>
        <taxon>Hyphomicrobiales</taxon>
        <taxon>Nitrobacteraceae</taxon>
        <taxon>Bradyrhizobium</taxon>
    </lineage>
</organism>
<evidence type="ECO:0000259" key="1">
    <source>
        <dbReference type="Pfam" id="PF22522"/>
    </source>
</evidence>
<dbReference type="InterPro" id="IPR054267">
    <property type="entry name" value="DUF6998"/>
</dbReference>